<feature type="signal peptide" evidence="1">
    <location>
        <begin position="1"/>
        <end position="20"/>
    </location>
</feature>
<proteinExistence type="predicted"/>
<evidence type="ECO:0000256" key="1">
    <source>
        <dbReference type="SAM" id="SignalP"/>
    </source>
</evidence>
<evidence type="ECO:0000313" key="3">
    <source>
        <dbReference type="RefSeq" id="XP_015604243.1"/>
    </source>
</evidence>
<dbReference type="GeneID" id="107272045"/>
<accession>A0AAJ7C8C3</accession>
<feature type="chain" id="PRO_5042464785" evidence="1">
    <location>
        <begin position="21"/>
        <end position="156"/>
    </location>
</feature>
<gene>
    <name evidence="3" type="primary">LOC107272045</name>
</gene>
<dbReference type="AlphaFoldDB" id="A0AAJ7C8C3"/>
<dbReference type="KEGG" id="ccin:107272045"/>
<sequence length="156" mass="16248">MKILYCSMLLFLLGSSFVAAEGKMKRAADSNESSNNLADAIGSIVNVVTDIPLIGPLIEDLLNETSNLLTDFELITNGALGRILGGTVPCTLSIEDGLVCSGVDASNGGVGKIIMEMIDSIPGLILPSFVKKLIGLFINAVIDPTFDVTFGGISIA</sequence>
<name>A0AAJ7C8C3_CEPCN</name>
<protein>
    <submittedName>
        <fullName evidence="3">Uncharacterized protein LOC107272045</fullName>
    </submittedName>
</protein>
<keyword evidence="2" id="KW-1185">Reference proteome</keyword>
<keyword evidence="1" id="KW-0732">Signal</keyword>
<reference evidence="3" key="1">
    <citation type="submission" date="2025-08" db="UniProtKB">
        <authorList>
            <consortium name="RefSeq"/>
        </authorList>
    </citation>
    <scope>IDENTIFICATION</scope>
</reference>
<dbReference type="Proteomes" id="UP000694920">
    <property type="component" value="Unplaced"/>
</dbReference>
<evidence type="ECO:0000313" key="2">
    <source>
        <dbReference type="Proteomes" id="UP000694920"/>
    </source>
</evidence>
<organism evidence="2 3">
    <name type="scientific">Cephus cinctus</name>
    <name type="common">Wheat stem sawfly</name>
    <dbReference type="NCBI Taxonomy" id="211228"/>
    <lineage>
        <taxon>Eukaryota</taxon>
        <taxon>Metazoa</taxon>
        <taxon>Ecdysozoa</taxon>
        <taxon>Arthropoda</taxon>
        <taxon>Hexapoda</taxon>
        <taxon>Insecta</taxon>
        <taxon>Pterygota</taxon>
        <taxon>Neoptera</taxon>
        <taxon>Endopterygota</taxon>
        <taxon>Hymenoptera</taxon>
        <taxon>Cephoidea</taxon>
        <taxon>Cephidae</taxon>
        <taxon>Cephus</taxon>
    </lineage>
</organism>
<dbReference type="RefSeq" id="XP_015604243.1">
    <property type="nucleotide sequence ID" value="XM_015748757.2"/>
</dbReference>